<dbReference type="PANTHER" id="PTHR24171">
    <property type="entry name" value="ANKYRIN REPEAT DOMAIN-CONTAINING PROTEIN 39-RELATED"/>
    <property type="match status" value="1"/>
</dbReference>
<evidence type="ECO:0000256" key="1">
    <source>
        <dbReference type="ARBA" id="ARBA00022737"/>
    </source>
</evidence>
<dbReference type="STRING" id="4795.A0A225W313"/>
<organism evidence="4 5">
    <name type="scientific">Phytophthora megakarya</name>
    <dbReference type="NCBI Taxonomy" id="4795"/>
    <lineage>
        <taxon>Eukaryota</taxon>
        <taxon>Sar</taxon>
        <taxon>Stramenopiles</taxon>
        <taxon>Oomycota</taxon>
        <taxon>Peronosporomycetes</taxon>
        <taxon>Peronosporales</taxon>
        <taxon>Peronosporaceae</taxon>
        <taxon>Phytophthora</taxon>
    </lineage>
</organism>
<sequence>MGLFSRATITDFVRKGDIDGVRRRLQLGDDVNERRGFHNTPLIEAARYNVVEIVELLIQHGADLELTNSNDLTALHAAIDERKSSTAILLARHGASANRLGLFGRTPLQCAIKKNLVDVAAELLANGADPMVESDSAKIAIEYARGPNHDEFEKLLTAYTSVEAAIEAKNAAAITVCLRKALTGLRTAKISGIEAAIQLQHAEAVTTILQMSLASDTLGEMVEKYKIVERGLMNTDEEWRENLRQLGEDFGRGVLALLMDTGDVALLRELVEGTAEENWIQNLRLSNSWTALHLAAALGSFKLVRYLLVECGCNPLLVTSDEKTAHELAMEIDWESKVSRMLLQFMKQRAFLNQTAKLLRTEVTVVGLRQLLGKMTNVYDLRIIFSLGFRALSPIEMNAVLTVAFNEVIREKLILDHNAGVFFKLGLQECKQQNCISDMEKLVWDLKAVKMNVKNSDWIREISQLLQEVEGKLAATERNAPLLYSRFNKLRQELTQCDECVIQQHTRHHNISLLSSALILCGGPAMKELFGTTFDVWNAAKLLAVLSAERVEDFLAEKTNKFVYKSGVESLTQWNLQPY</sequence>
<dbReference type="SUPFAM" id="SSF48403">
    <property type="entry name" value="Ankyrin repeat"/>
    <property type="match status" value="1"/>
</dbReference>
<accession>A0A225W313</accession>
<dbReference type="Pfam" id="PF00023">
    <property type="entry name" value="Ank"/>
    <property type="match status" value="2"/>
</dbReference>
<feature type="repeat" description="ANK" evidence="3">
    <location>
        <begin position="37"/>
        <end position="69"/>
    </location>
</feature>
<evidence type="ECO:0000256" key="2">
    <source>
        <dbReference type="ARBA" id="ARBA00023043"/>
    </source>
</evidence>
<dbReference type="InterPro" id="IPR036770">
    <property type="entry name" value="Ankyrin_rpt-contain_sf"/>
</dbReference>
<dbReference type="Gene3D" id="1.25.40.20">
    <property type="entry name" value="Ankyrin repeat-containing domain"/>
    <property type="match status" value="2"/>
</dbReference>
<protein>
    <submittedName>
        <fullName evidence="4">Uncharacterized protein</fullName>
    </submittedName>
</protein>
<name>A0A225W313_9STRA</name>
<dbReference type="PROSITE" id="PS50297">
    <property type="entry name" value="ANK_REP_REGION"/>
    <property type="match status" value="3"/>
</dbReference>
<dbReference type="EMBL" id="NBNE01002182">
    <property type="protein sequence ID" value="OWZ11250.1"/>
    <property type="molecule type" value="Genomic_DNA"/>
</dbReference>
<dbReference type="Proteomes" id="UP000198211">
    <property type="component" value="Unassembled WGS sequence"/>
</dbReference>
<dbReference type="Pfam" id="PF12796">
    <property type="entry name" value="Ank_2"/>
    <property type="match status" value="1"/>
</dbReference>
<keyword evidence="2 3" id="KW-0040">ANK repeat</keyword>
<evidence type="ECO:0000256" key="3">
    <source>
        <dbReference type="PROSITE-ProRule" id="PRU00023"/>
    </source>
</evidence>
<dbReference type="AlphaFoldDB" id="A0A225W313"/>
<evidence type="ECO:0000313" key="5">
    <source>
        <dbReference type="Proteomes" id="UP000198211"/>
    </source>
</evidence>
<feature type="repeat" description="ANK" evidence="3">
    <location>
        <begin position="103"/>
        <end position="135"/>
    </location>
</feature>
<dbReference type="InterPro" id="IPR002110">
    <property type="entry name" value="Ankyrin_rpt"/>
</dbReference>
<feature type="repeat" description="ANK" evidence="3">
    <location>
        <begin position="287"/>
        <end position="308"/>
    </location>
</feature>
<proteinExistence type="predicted"/>
<keyword evidence="5" id="KW-1185">Reference proteome</keyword>
<dbReference type="PROSITE" id="PS50088">
    <property type="entry name" value="ANK_REPEAT"/>
    <property type="match status" value="3"/>
</dbReference>
<dbReference type="SMART" id="SM00248">
    <property type="entry name" value="ANK"/>
    <property type="match status" value="5"/>
</dbReference>
<comment type="caution">
    <text evidence="4">The sequence shown here is derived from an EMBL/GenBank/DDBJ whole genome shotgun (WGS) entry which is preliminary data.</text>
</comment>
<evidence type="ECO:0000313" key="4">
    <source>
        <dbReference type="EMBL" id="OWZ11250.1"/>
    </source>
</evidence>
<gene>
    <name evidence="4" type="ORF">PHMEG_00015754</name>
</gene>
<dbReference type="OrthoDB" id="158111at2759"/>
<reference evidence="5" key="1">
    <citation type="submission" date="2017-03" db="EMBL/GenBank/DDBJ databases">
        <title>Phytopthora megakarya and P. palmivora, two closely related causual agents of cacao black pod achieved similar genome size and gene model numbers by different mechanisms.</title>
        <authorList>
            <person name="Ali S."/>
            <person name="Shao J."/>
            <person name="Larry D.J."/>
            <person name="Kronmiller B."/>
            <person name="Shen D."/>
            <person name="Strem M.D."/>
            <person name="Melnick R.L."/>
            <person name="Guiltinan M.J."/>
            <person name="Tyler B.M."/>
            <person name="Meinhardt L.W."/>
            <person name="Bailey B.A."/>
        </authorList>
    </citation>
    <scope>NUCLEOTIDE SEQUENCE [LARGE SCALE GENOMIC DNA]</scope>
    <source>
        <strain evidence="5">zdho120</strain>
    </source>
</reference>
<keyword evidence="1" id="KW-0677">Repeat</keyword>